<protein>
    <submittedName>
        <fullName evidence="1">(northern house mosquito) hypothetical protein</fullName>
    </submittedName>
</protein>
<accession>A0A8D8HV71</accession>
<dbReference type="AlphaFoldDB" id="A0A8D8HV71"/>
<dbReference type="EMBL" id="HBUE01331199">
    <property type="protein sequence ID" value="CAG6593344.1"/>
    <property type="molecule type" value="Transcribed_RNA"/>
</dbReference>
<proteinExistence type="predicted"/>
<name>A0A8D8HV71_CULPI</name>
<evidence type="ECO:0000313" key="1">
    <source>
        <dbReference type="EMBL" id="CAG6541263.1"/>
    </source>
</evidence>
<organism evidence="1">
    <name type="scientific">Culex pipiens</name>
    <name type="common">House mosquito</name>
    <dbReference type="NCBI Taxonomy" id="7175"/>
    <lineage>
        <taxon>Eukaryota</taxon>
        <taxon>Metazoa</taxon>
        <taxon>Ecdysozoa</taxon>
        <taxon>Arthropoda</taxon>
        <taxon>Hexapoda</taxon>
        <taxon>Insecta</taxon>
        <taxon>Pterygota</taxon>
        <taxon>Neoptera</taxon>
        <taxon>Endopterygota</taxon>
        <taxon>Diptera</taxon>
        <taxon>Nematocera</taxon>
        <taxon>Culicoidea</taxon>
        <taxon>Culicidae</taxon>
        <taxon>Culicinae</taxon>
        <taxon>Culicini</taxon>
        <taxon>Culex</taxon>
        <taxon>Culex</taxon>
    </lineage>
</organism>
<dbReference type="EMBL" id="HBUE01224485">
    <property type="protein sequence ID" value="CAG6541263.1"/>
    <property type="molecule type" value="Transcribed_RNA"/>
</dbReference>
<reference evidence="1" key="1">
    <citation type="submission" date="2021-05" db="EMBL/GenBank/DDBJ databases">
        <authorList>
            <person name="Alioto T."/>
            <person name="Alioto T."/>
            <person name="Gomez Garrido J."/>
        </authorList>
    </citation>
    <scope>NUCLEOTIDE SEQUENCE</scope>
</reference>
<dbReference type="EMBL" id="HBUE01224490">
    <property type="protein sequence ID" value="CAG6541271.1"/>
    <property type="molecule type" value="Transcribed_RNA"/>
</dbReference>
<dbReference type="EMBL" id="HBUE01331194">
    <property type="protein sequence ID" value="CAG6593336.1"/>
    <property type="molecule type" value="Transcribed_RNA"/>
</dbReference>
<sequence>MLRLLAIRLVGTGAGLADGVATLTADCRLVFIALSLSADLIVPIPAGIVMVAVGVPTELDGEPPQSGSDREPGSMAVMVVAATGDELAEAGTADVGVDGAGIGVTVMKLR</sequence>
<dbReference type="EMBL" id="HBUE01124395">
    <property type="protein sequence ID" value="CAG6493989.1"/>
    <property type="molecule type" value="Transcribed_RNA"/>
</dbReference>
<dbReference type="EMBL" id="HBUE01124390">
    <property type="protein sequence ID" value="CAG6493981.1"/>
    <property type="molecule type" value="Transcribed_RNA"/>
</dbReference>